<dbReference type="GO" id="GO:0006886">
    <property type="term" value="P:intracellular protein transport"/>
    <property type="evidence" value="ECO:0007669"/>
    <property type="project" value="UniProtKB-UniRule"/>
</dbReference>
<proteinExistence type="inferred from homology"/>
<evidence type="ECO:0000313" key="8">
    <source>
        <dbReference type="EMBL" id="KAI5067312.1"/>
    </source>
</evidence>
<dbReference type="InterPro" id="IPR000744">
    <property type="entry name" value="NSF_attach"/>
</dbReference>
<dbReference type="InterPro" id="IPR011990">
    <property type="entry name" value="TPR-like_helical_dom_sf"/>
</dbReference>
<dbReference type="SUPFAM" id="SSF48452">
    <property type="entry name" value="TPR-like"/>
    <property type="match status" value="1"/>
</dbReference>
<gene>
    <name evidence="8" type="ORF">GOP47_0017840</name>
</gene>
<keyword evidence="4 7" id="KW-0931">ER-Golgi transport</keyword>
<dbReference type="GO" id="GO:0019905">
    <property type="term" value="F:syntaxin binding"/>
    <property type="evidence" value="ECO:0007669"/>
    <property type="project" value="TreeGrafter"/>
</dbReference>
<comment type="similarity">
    <text evidence="2 7">Belongs to the SNAP family.</text>
</comment>
<dbReference type="Proteomes" id="UP000886520">
    <property type="component" value="Chromosome 17"/>
</dbReference>
<dbReference type="SMART" id="SM00028">
    <property type="entry name" value="TPR"/>
    <property type="match status" value="2"/>
</dbReference>
<name>A0A9D4ZAY5_ADICA</name>
<dbReference type="Gene3D" id="1.25.40.10">
    <property type="entry name" value="Tetratricopeptide repeat domain"/>
    <property type="match status" value="1"/>
</dbReference>
<dbReference type="PANTHER" id="PTHR13768:SF8">
    <property type="entry name" value="ALPHA-SOLUBLE NSF ATTACHMENT PROTEIN"/>
    <property type="match status" value="1"/>
</dbReference>
<reference evidence="8" key="1">
    <citation type="submission" date="2021-01" db="EMBL/GenBank/DDBJ databases">
        <title>Adiantum capillus-veneris genome.</title>
        <authorList>
            <person name="Fang Y."/>
            <person name="Liao Q."/>
        </authorList>
    </citation>
    <scope>NUCLEOTIDE SEQUENCE</scope>
    <source>
        <strain evidence="8">H3</strain>
        <tissue evidence="8">Leaf</tissue>
    </source>
</reference>
<dbReference type="GO" id="GO:0035494">
    <property type="term" value="P:SNARE complex disassembly"/>
    <property type="evidence" value="ECO:0007669"/>
    <property type="project" value="TreeGrafter"/>
</dbReference>
<dbReference type="CDD" id="cd15832">
    <property type="entry name" value="SNAP"/>
    <property type="match status" value="1"/>
</dbReference>
<protein>
    <recommendedName>
        <fullName evidence="10">Alpha-soluble NSF attachment protein</fullName>
    </recommendedName>
</protein>
<dbReference type="PANTHER" id="PTHR13768">
    <property type="entry name" value="SOLUBLE NSF ATTACHMENT PROTEIN SNAP"/>
    <property type="match status" value="1"/>
</dbReference>
<keyword evidence="5 7" id="KW-0653">Protein transport</keyword>
<organism evidence="8 9">
    <name type="scientific">Adiantum capillus-veneris</name>
    <name type="common">Maidenhair fern</name>
    <dbReference type="NCBI Taxonomy" id="13818"/>
    <lineage>
        <taxon>Eukaryota</taxon>
        <taxon>Viridiplantae</taxon>
        <taxon>Streptophyta</taxon>
        <taxon>Embryophyta</taxon>
        <taxon>Tracheophyta</taxon>
        <taxon>Polypodiopsida</taxon>
        <taxon>Polypodiidae</taxon>
        <taxon>Polypodiales</taxon>
        <taxon>Pteridineae</taxon>
        <taxon>Pteridaceae</taxon>
        <taxon>Vittarioideae</taxon>
        <taxon>Adiantum</taxon>
    </lineage>
</organism>
<keyword evidence="6 7" id="KW-0472">Membrane</keyword>
<keyword evidence="9" id="KW-1185">Reference proteome</keyword>
<dbReference type="Pfam" id="PF14938">
    <property type="entry name" value="SNAP"/>
    <property type="match status" value="1"/>
</dbReference>
<accession>A0A9D4ZAY5</accession>
<evidence type="ECO:0000313" key="9">
    <source>
        <dbReference type="Proteomes" id="UP000886520"/>
    </source>
</evidence>
<evidence type="ECO:0000256" key="7">
    <source>
        <dbReference type="RuleBase" id="RU367013"/>
    </source>
</evidence>
<dbReference type="GO" id="GO:0005483">
    <property type="term" value="F:soluble NSF attachment protein activity"/>
    <property type="evidence" value="ECO:0007669"/>
    <property type="project" value="UniProtKB-ARBA"/>
</dbReference>
<comment type="subcellular location">
    <subcellularLocation>
        <location evidence="1 7">Membrane</location>
        <topology evidence="1 7">Peripheral membrane protein</topology>
    </subcellularLocation>
</comment>
<dbReference type="GO" id="GO:0005774">
    <property type="term" value="C:vacuolar membrane"/>
    <property type="evidence" value="ECO:0007669"/>
    <property type="project" value="TreeGrafter"/>
</dbReference>
<dbReference type="FunFam" id="1.25.40.10:FF:000049">
    <property type="entry name" value="Alpha-soluble NSF attachment protein-like"/>
    <property type="match status" value="1"/>
</dbReference>
<evidence type="ECO:0000256" key="3">
    <source>
        <dbReference type="ARBA" id="ARBA00022448"/>
    </source>
</evidence>
<evidence type="ECO:0000256" key="6">
    <source>
        <dbReference type="ARBA" id="ARBA00023136"/>
    </source>
</evidence>
<dbReference type="PRINTS" id="PR00448">
    <property type="entry name" value="NSFATTACHMNT"/>
</dbReference>
<evidence type="ECO:0008006" key="10">
    <source>
        <dbReference type="Google" id="ProtNLM"/>
    </source>
</evidence>
<evidence type="ECO:0000256" key="2">
    <source>
        <dbReference type="ARBA" id="ARBA00010050"/>
    </source>
</evidence>
<keyword evidence="3 7" id="KW-0813">Transport</keyword>
<evidence type="ECO:0000256" key="1">
    <source>
        <dbReference type="ARBA" id="ARBA00004170"/>
    </source>
</evidence>
<comment type="caution">
    <text evidence="8">The sequence shown here is derived from an EMBL/GenBank/DDBJ whole genome shotgun (WGS) entry which is preliminary data.</text>
</comment>
<sequence length="348" mass="40220">MYSTHKYRGFVFILTHRYLRRYLSRQTAVVQPSPRSRPRSPVWLPRRPRAHPRLFDKWDEIDWNEYKKNEYQKKAEKKLRGYAIFGTKYGDAAELFRKAGTAYKLAKTWDKAANVYIQLANCHIKLQSKHEAASAFVEASVCYKKFDSKEAIKYMNLAVQIYMEIGRLSMAAKYFKKIAETYEKEEALAEAMEFYEKAAELYDGEESTSQGNQCKLMVAQFAAVLEQYEKAIEIFEAVASHSMNNNLTRYSVKGYLLNAGLCLLVGCDPIAISNALKKYQEMDPSFSNSRECKLLSDLAASIEEEDVDKFTNAVKEFDSMTRLDQWKTTILLKAKNALKDFAHQEDFT</sequence>
<comment type="function">
    <text evidence="7">Required for vesicular transport between the endoplasmic reticulum and the Golgi apparatus.</text>
</comment>
<evidence type="ECO:0000256" key="4">
    <source>
        <dbReference type="ARBA" id="ARBA00022892"/>
    </source>
</evidence>
<dbReference type="AlphaFoldDB" id="A0A9D4ZAY5"/>
<dbReference type="GO" id="GO:0031201">
    <property type="term" value="C:SNARE complex"/>
    <property type="evidence" value="ECO:0007669"/>
    <property type="project" value="TreeGrafter"/>
</dbReference>
<dbReference type="EMBL" id="JABFUD020000017">
    <property type="protein sequence ID" value="KAI5067312.1"/>
    <property type="molecule type" value="Genomic_DNA"/>
</dbReference>
<dbReference type="InterPro" id="IPR019734">
    <property type="entry name" value="TPR_rpt"/>
</dbReference>
<evidence type="ECO:0000256" key="5">
    <source>
        <dbReference type="ARBA" id="ARBA00022927"/>
    </source>
</evidence>
<dbReference type="OrthoDB" id="9984275at2759"/>